<keyword evidence="3" id="KW-1185">Reference proteome</keyword>
<dbReference type="Gene3D" id="3.40.50.1100">
    <property type="match status" value="2"/>
</dbReference>
<evidence type="ECO:0000259" key="1">
    <source>
        <dbReference type="PROSITE" id="PS50206"/>
    </source>
</evidence>
<dbReference type="PANTHER" id="PTHR10314">
    <property type="entry name" value="CYSTATHIONINE BETA-SYNTHASE"/>
    <property type="match status" value="1"/>
</dbReference>
<dbReference type="FunFam" id="3.40.250.10:FF:000057">
    <property type="entry name" value="Cysteine synthase B, putative"/>
    <property type="match status" value="1"/>
</dbReference>
<reference evidence="2" key="2">
    <citation type="submission" date="2023-05" db="EMBL/GenBank/DDBJ databases">
        <authorList>
            <consortium name="Lawrence Berkeley National Laboratory"/>
            <person name="Steindorff A."/>
            <person name="Hensen N."/>
            <person name="Bonometti L."/>
            <person name="Westerberg I."/>
            <person name="Brannstrom I.O."/>
            <person name="Guillou S."/>
            <person name="Cros-Aarteil S."/>
            <person name="Calhoun S."/>
            <person name="Haridas S."/>
            <person name="Kuo A."/>
            <person name="Mondo S."/>
            <person name="Pangilinan J."/>
            <person name="Riley R."/>
            <person name="Labutti K."/>
            <person name="Andreopoulos B."/>
            <person name="Lipzen A."/>
            <person name="Chen C."/>
            <person name="Yanf M."/>
            <person name="Daum C."/>
            <person name="Ng V."/>
            <person name="Clum A."/>
            <person name="Ohm R."/>
            <person name="Martin F."/>
            <person name="Silar P."/>
            <person name="Natvig D."/>
            <person name="Lalanne C."/>
            <person name="Gautier V."/>
            <person name="Ament-Velasquez S.L."/>
            <person name="Kruys A."/>
            <person name="Hutchinson M.I."/>
            <person name="Powell A.J."/>
            <person name="Barry K."/>
            <person name="Miller A.N."/>
            <person name="Grigoriev I.V."/>
            <person name="Debuchy R."/>
            <person name="Gladieux P."/>
            <person name="Thoren M.H."/>
            <person name="Johannesson H."/>
        </authorList>
    </citation>
    <scope>NUCLEOTIDE SEQUENCE</scope>
    <source>
        <strain evidence="2">CBS 508.74</strain>
    </source>
</reference>
<accession>A0AAN6QBU6</accession>
<comment type="caution">
    <text evidence="2">The sequence shown here is derived from an EMBL/GenBank/DDBJ whole genome shotgun (WGS) entry which is preliminary data.</text>
</comment>
<dbReference type="EMBL" id="MU853375">
    <property type="protein sequence ID" value="KAK4107342.1"/>
    <property type="molecule type" value="Genomic_DNA"/>
</dbReference>
<dbReference type="CDD" id="cd00158">
    <property type="entry name" value="RHOD"/>
    <property type="match status" value="1"/>
</dbReference>
<dbReference type="InterPro" id="IPR036873">
    <property type="entry name" value="Rhodanese-like_dom_sf"/>
</dbReference>
<proteinExistence type="predicted"/>
<dbReference type="Proteomes" id="UP001302812">
    <property type="component" value="Unassembled WGS sequence"/>
</dbReference>
<dbReference type="GeneID" id="89943070"/>
<dbReference type="InterPro" id="IPR050214">
    <property type="entry name" value="Cys_Synth/Cystath_Beta-Synth"/>
</dbReference>
<dbReference type="SUPFAM" id="SSF52821">
    <property type="entry name" value="Rhodanese/Cell cycle control phosphatase"/>
    <property type="match status" value="1"/>
</dbReference>
<dbReference type="FunFam" id="3.40.50.1100:FF:000058">
    <property type="entry name" value="Cysteine synthase B, putative"/>
    <property type="match status" value="1"/>
</dbReference>
<sequence>MANPLNVYRGPDSVRNYFHPESSPPLPLVEIPDCLNPYRRDGVHIYAKMMSMHPANNVKSMPALNLLENSVDKAKTRTVIEYSSGSTVISMSLIARVFHNLTDVRAYLSNKTSPAKLRLMQFFGLDITLFGGPSQPEPDDERGGIRAAERQAKEDDSKINPNQYHNDNNWKAHVRWTGPQILAQLPEINVLCAGMGTSGTMTGLGTYFKNTKPSVYRVGVCTAPGDRVPGPRSHALLAPVQFPWKSSVDHIEEVGSHDSFSLSLSLCREGLVCGPSSGFNLKGLYQFLAARKADGSLAQLAGEDGEIHCVFLCCDLPYQYINEYFDKLGPEYFPTIHNEHLTKVDLYRYDDRWEKEPAEALDLFFTQDDALASALVPITSKVKPQPQTSIIDLRQPLDFNDFHLPGSVNVPFVHEDTPSPFSEPDVLESLWKRLEETFKAPSAELLHLLQGRRVLLVCYDGDSARVATSVLRAEGHEADSLKGGFKALRKMREKSLSDGGFHVRNKADVESVAPQLGLNPVAV</sequence>
<reference evidence="2" key="1">
    <citation type="journal article" date="2023" name="Mol. Phylogenet. Evol.">
        <title>Genome-scale phylogeny and comparative genomics of the fungal order Sordariales.</title>
        <authorList>
            <person name="Hensen N."/>
            <person name="Bonometti L."/>
            <person name="Westerberg I."/>
            <person name="Brannstrom I.O."/>
            <person name="Guillou S."/>
            <person name="Cros-Aarteil S."/>
            <person name="Calhoun S."/>
            <person name="Haridas S."/>
            <person name="Kuo A."/>
            <person name="Mondo S."/>
            <person name="Pangilinan J."/>
            <person name="Riley R."/>
            <person name="LaButti K."/>
            <person name="Andreopoulos B."/>
            <person name="Lipzen A."/>
            <person name="Chen C."/>
            <person name="Yan M."/>
            <person name="Daum C."/>
            <person name="Ng V."/>
            <person name="Clum A."/>
            <person name="Steindorff A."/>
            <person name="Ohm R.A."/>
            <person name="Martin F."/>
            <person name="Silar P."/>
            <person name="Natvig D.O."/>
            <person name="Lalanne C."/>
            <person name="Gautier V."/>
            <person name="Ament-Velasquez S.L."/>
            <person name="Kruys A."/>
            <person name="Hutchinson M.I."/>
            <person name="Powell A.J."/>
            <person name="Barry K."/>
            <person name="Miller A.N."/>
            <person name="Grigoriev I.V."/>
            <person name="Debuchy R."/>
            <person name="Gladieux P."/>
            <person name="Hiltunen Thoren M."/>
            <person name="Johannesson H."/>
        </authorList>
    </citation>
    <scope>NUCLEOTIDE SEQUENCE</scope>
    <source>
        <strain evidence="2">CBS 508.74</strain>
    </source>
</reference>
<dbReference type="RefSeq" id="XP_064664912.1">
    <property type="nucleotide sequence ID" value="XM_064818944.1"/>
</dbReference>
<organism evidence="2 3">
    <name type="scientific">Canariomyces notabilis</name>
    <dbReference type="NCBI Taxonomy" id="2074819"/>
    <lineage>
        <taxon>Eukaryota</taxon>
        <taxon>Fungi</taxon>
        <taxon>Dikarya</taxon>
        <taxon>Ascomycota</taxon>
        <taxon>Pezizomycotina</taxon>
        <taxon>Sordariomycetes</taxon>
        <taxon>Sordariomycetidae</taxon>
        <taxon>Sordariales</taxon>
        <taxon>Chaetomiaceae</taxon>
        <taxon>Canariomyces</taxon>
    </lineage>
</organism>
<dbReference type="Pfam" id="PF00581">
    <property type="entry name" value="Rhodanese"/>
    <property type="match status" value="1"/>
</dbReference>
<dbReference type="SUPFAM" id="SSF53686">
    <property type="entry name" value="Tryptophan synthase beta subunit-like PLP-dependent enzymes"/>
    <property type="match status" value="1"/>
</dbReference>
<dbReference type="PROSITE" id="PS50206">
    <property type="entry name" value="RHODANESE_3"/>
    <property type="match status" value="1"/>
</dbReference>
<protein>
    <submittedName>
        <fullName evidence="2">Tryptophan synthase beta subunit-like PLP-dependent enzyme</fullName>
    </submittedName>
</protein>
<evidence type="ECO:0000313" key="2">
    <source>
        <dbReference type="EMBL" id="KAK4107342.1"/>
    </source>
</evidence>
<dbReference type="SMART" id="SM00450">
    <property type="entry name" value="RHOD"/>
    <property type="match status" value="1"/>
</dbReference>
<dbReference type="AlphaFoldDB" id="A0AAN6QBU6"/>
<dbReference type="Gene3D" id="3.40.250.10">
    <property type="entry name" value="Rhodanese-like domain"/>
    <property type="match status" value="1"/>
</dbReference>
<dbReference type="Pfam" id="PF00291">
    <property type="entry name" value="PALP"/>
    <property type="match status" value="1"/>
</dbReference>
<dbReference type="InterPro" id="IPR036052">
    <property type="entry name" value="TrpB-like_PALP_sf"/>
</dbReference>
<feature type="domain" description="Rhodanese" evidence="1">
    <location>
        <begin position="384"/>
        <end position="497"/>
    </location>
</feature>
<evidence type="ECO:0000313" key="3">
    <source>
        <dbReference type="Proteomes" id="UP001302812"/>
    </source>
</evidence>
<name>A0AAN6QBU6_9PEZI</name>
<dbReference type="InterPro" id="IPR001926">
    <property type="entry name" value="TrpB-like_PALP"/>
</dbReference>
<gene>
    <name evidence="2" type="ORF">N656DRAFT_840441</name>
</gene>
<dbReference type="InterPro" id="IPR001763">
    <property type="entry name" value="Rhodanese-like_dom"/>
</dbReference>